<name>A0A501XWC2_9SPHN</name>
<dbReference type="EMBL" id="VFSU01000002">
    <property type="protein sequence ID" value="TPE65072.1"/>
    <property type="molecule type" value="Genomic_DNA"/>
</dbReference>
<feature type="domain" description="Rhodanese" evidence="2">
    <location>
        <begin position="166"/>
        <end position="264"/>
    </location>
</feature>
<dbReference type="OrthoDB" id="9778326at2"/>
<comment type="function">
    <text evidence="1">Catalyzes oxygen-dependent 5-hydroxyuridine (ho5U) modification at position 34 in tRNAs.</text>
</comment>
<dbReference type="NCBIfam" id="NF001136">
    <property type="entry name" value="PRK00142.1-4"/>
    <property type="match status" value="1"/>
</dbReference>
<dbReference type="EC" id="1.14.-.-" evidence="1"/>
<dbReference type="CDD" id="cd01518">
    <property type="entry name" value="RHOD_YceA"/>
    <property type="match status" value="1"/>
</dbReference>
<dbReference type="Proteomes" id="UP000319897">
    <property type="component" value="Unassembled WGS sequence"/>
</dbReference>
<dbReference type="PANTHER" id="PTHR43268:SF3">
    <property type="entry name" value="RHODANESE-LIKE DOMAIN-CONTAINING PROTEIN 7-RELATED"/>
    <property type="match status" value="1"/>
</dbReference>
<dbReference type="Gene3D" id="3.40.250.10">
    <property type="entry name" value="Rhodanese-like domain"/>
    <property type="match status" value="1"/>
</dbReference>
<dbReference type="PROSITE" id="PS50206">
    <property type="entry name" value="RHODANESE_3"/>
    <property type="match status" value="1"/>
</dbReference>
<dbReference type="HAMAP" id="MF_00469">
    <property type="entry name" value="TrhO"/>
    <property type="match status" value="1"/>
</dbReference>
<dbReference type="InterPro" id="IPR020936">
    <property type="entry name" value="TrhO"/>
</dbReference>
<dbReference type="InterPro" id="IPR001763">
    <property type="entry name" value="Rhodanese-like_dom"/>
</dbReference>
<evidence type="ECO:0000259" key="2">
    <source>
        <dbReference type="PROSITE" id="PS50206"/>
    </source>
</evidence>
<keyword evidence="3" id="KW-0808">Transferase</keyword>
<keyword evidence="1" id="KW-0819">tRNA processing</keyword>
<dbReference type="Pfam" id="PF00581">
    <property type="entry name" value="Rhodanese"/>
    <property type="match status" value="1"/>
</dbReference>
<proteinExistence type="inferred from homology"/>
<sequence length="367" mass="40019">MWRACWTIRTCANSWIGWRTRIRTSPRPLRRSSAEGPAFVTGSPPSIRVAALYKFARLNDCDAVRRKLARVCDAGGVRGTLLLAGEGINGTIAGSEHGIENVLAFIRGLPGFGDLEVKYAAAETMPFHRMKVRLKREIVTMGQPGIDPLTGAGHYVSPQNWNALISEPGTIVIDTRNDYEVAVGSFAGAIDPKTASFRDFPAWFRAERERLLGSGRPPKIAMFCTGGIRCEKSTAFLKAEGIEEVYHLQGGILKYLETVPAEQSLWEGECFVFDQRVAVGHGLEAGTHVLCHACRRPVSSADQASPLYVSGVSCPACHAVRTEAQRAGYAERDRQEQLAKARGTAHIGARAEGLATRQTANRKLVSQ</sequence>
<evidence type="ECO:0000313" key="3">
    <source>
        <dbReference type="EMBL" id="TPE65072.1"/>
    </source>
</evidence>
<dbReference type="InterPro" id="IPR036873">
    <property type="entry name" value="Rhodanese-like_dom_sf"/>
</dbReference>
<comment type="similarity">
    <text evidence="1">Belongs to the TrhO family.</text>
</comment>
<dbReference type="SUPFAM" id="SSF52821">
    <property type="entry name" value="Rhodanese/Cell cycle control phosphatase"/>
    <property type="match status" value="1"/>
</dbReference>
<keyword evidence="1" id="KW-0560">Oxidoreductase</keyword>
<dbReference type="InterPro" id="IPR040503">
    <property type="entry name" value="TRHO_N"/>
</dbReference>
<comment type="catalytic activity">
    <reaction evidence="1">
        <text>uridine(34) in tRNA + AH2 + O2 = 5-hydroxyuridine(34) in tRNA + A + H2O</text>
        <dbReference type="Rhea" id="RHEA:64224"/>
        <dbReference type="Rhea" id="RHEA-COMP:11727"/>
        <dbReference type="Rhea" id="RHEA-COMP:13381"/>
        <dbReference type="ChEBI" id="CHEBI:13193"/>
        <dbReference type="ChEBI" id="CHEBI:15377"/>
        <dbReference type="ChEBI" id="CHEBI:15379"/>
        <dbReference type="ChEBI" id="CHEBI:17499"/>
        <dbReference type="ChEBI" id="CHEBI:65315"/>
        <dbReference type="ChEBI" id="CHEBI:136877"/>
    </reaction>
</comment>
<accession>A0A501XWC2</accession>
<reference evidence="3 4" key="1">
    <citation type="submission" date="2019-06" db="EMBL/GenBank/DDBJ databases">
        <authorList>
            <person name="Lee I."/>
            <person name="Jang G.I."/>
            <person name="Hwang C.Y."/>
        </authorList>
    </citation>
    <scope>NUCLEOTIDE SEQUENCE [LARGE SCALE GENOMIC DNA]</scope>
    <source>
        <strain evidence="3 4">PAMC 28131</strain>
    </source>
</reference>
<evidence type="ECO:0000313" key="4">
    <source>
        <dbReference type="Proteomes" id="UP000319897"/>
    </source>
</evidence>
<protein>
    <recommendedName>
        <fullName evidence="1">tRNA uridine(34) hydroxylase</fullName>
        <ecNumber evidence="1">1.14.-.-</ecNumber>
    </recommendedName>
    <alternativeName>
        <fullName evidence="1">tRNA hydroxylation protein O</fullName>
    </alternativeName>
</protein>
<dbReference type="Pfam" id="PF17773">
    <property type="entry name" value="UPF0176_N"/>
    <property type="match status" value="1"/>
</dbReference>
<dbReference type="PANTHER" id="PTHR43268">
    <property type="entry name" value="THIOSULFATE SULFURTRANSFERASE/RHODANESE-LIKE DOMAIN-CONTAINING PROTEIN 2"/>
    <property type="match status" value="1"/>
</dbReference>
<comment type="caution">
    <text evidence="3">The sequence shown here is derived from an EMBL/GenBank/DDBJ whole genome shotgun (WGS) entry which is preliminary data.</text>
</comment>
<dbReference type="GO" id="GO:0006400">
    <property type="term" value="P:tRNA modification"/>
    <property type="evidence" value="ECO:0007669"/>
    <property type="project" value="UniProtKB-UniRule"/>
</dbReference>
<organism evidence="3 4">
    <name type="scientific">Sandaracinobacter neustonicus</name>
    <dbReference type="NCBI Taxonomy" id="1715348"/>
    <lineage>
        <taxon>Bacteria</taxon>
        <taxon>Pseudomonadati</taxon>
        <taxon>Pseudomonadota</taxon>
        <taxon>Alphaproteobacteria</taxon>
        <taxon>Sphingomonadales</taxon>
        <taxon>Sphingosinicellaceae</taxon>
        <taxon>Sandaracinobacter</taxon>
    </lineage>
</organism>
<dbReference type="SMART" id="SM00450">
    <property type="entry name" value="RHOD"/>
    <property type="match status" value="1"/>
</dbReference>
<gene>
    <name evidence="1" type="primary">trhO</name>
    <name evidence="3" type="ORF">FJQ54_00315</name>
</gene>
<dbReference type="GO" id="GO:0016740">
    <property type="term" value="F:transferase activity"/>
    <property type="evidence" value="ECO:0007669"/>
    <property type="project" value="UniProtKB-KW"/>
</dbReference>
<keyword evidence="4" id="KW-1185">Reference proteome</keyword>
<dbReference type="Gene3D" id="3.30.70.100">
    <property type="match status" value="1"/>
</dbReference>
<evidence type="ECO:0000256" key="1">
    <source>
        <dbReference type="HAMAP-Rule" id="MF_00469"/>
    </source>
</evidence>
<dbReference type="GO" id="GO:0016705">
    <property type="term" value="F:oxidoreductase activity, acting on paired donors, with incorporation or reduction of molecular oxygen"/>
    <property type="evidence" value="ECO:0007669"/>
    <property type="project" value="UniProtKB-UniRule"/>
</dbReference>
<dbReference type="AlphaFoldDB" id="A0A501XWC2"/>